<dbReference type="AlphaFoldDB" id="A0AB39A356"/>
<dbReference type="PROSITE" id="PS50404">
    <property type="entry name" value="GST_NTER"/>
    <property type="match status" value="1"/>
</dbReference>
<dbReference type="InterPro" id="IPR036249">
    <property type="entry name" value="Thioredoxin-like_sf"/>
</dbReference>
<accession>A0AB39A356</accession>
<dbReference type="InterPro" id="IPR036282">
    <property type="entry name" value="Glutathione-S-Trfase_C_sf"/>
</dbReference>
<dbReference type="PANTHER" id="PTHR43969:SF9">
    <property type="entry name" value="GLUTATHIONE S TRANSFERASE D10, ISOFORM A-RELATED"/>
    <property type="match status" value="1"/>
</dbReference>
<dbReference type="CDD" id="cd03045">
    <property type="entry name" value="GST_N_Delta_Epsilon"/>
    <property type="match status" value="1"/>
</dbReference>
<dbReference type="PROSITE" id="PS50405">
    <property type="entry name" value="GST_CTER"/>
    <property type="match status" value="1"/>
</dbReference>
<comment type="subunit">
    <text evidence="1">Homodimer.</text>
</comment>
<dbReference type="EMBL" id="PQ058714">
    <property type="protein sequence ID" value="XDD41254.1"/>
    <property type="molecule type" value="mRNA"/>
</dbReference>
<evidence type="ECO:0000313" key="5">
    <source>
        <dbReference type="EMBL" id="XDD41254.1"/>
    </source>
</evidence>
<evidence type="ECO:0000256" key="2">
    <source>
        <dbReference type="RuleBase" id="RU003494"/>
    </source>
</evidence>
<dbReference type="SUPFAM" id="SSF52833">
    <property type="entry name" value="Thioredoxin-like"/>
    <property type="match status" value="1"/>
</dbReference>
<dbReference type="Gene3D" id="3.40.30.10">
    <property type="entry name" value="Glutaredoxin"/>
    <property type="match status" value="1"/>
</dbReference>
<dbReference type="PANTHER" id="PTHR43969">
    <property type="entry name" value="GLUTATHIONE S TRANSFERASE D10, ISOFORM A-RELATED"/>
    <property type="match status" value="1"/>
</dbReference>
<dbReference type="SFLD" id="SFLDG00358">
    <property type="entry name" value="Main_(cytGST)"/>
    <property type="match status" value="1"/>
</dbReference>
<organism evidence="5">
    <name type="scientific">Zeugodacus tau</name>
    <name type="common">Fruit fly</name>
    <name type="synonym">Bactrocera tau</name>
    <dbReference type="NCBI Taxonomy" id="137263"/>
    <lineage>
        <taxon>Eukaryota</taxon>
        <taxon>Metazoa</taxon>
        <taxon>Ecdysozoa</taxon>
        <taxon>Arthropoda</taxon>
        <taxon>Hexapoda</taxon>
        <taxon>Insecta</taxon>
        <taxon>Pterygota</taxon>
        <taxon>Neoptera</taxon>
        <taxon>Endopterygota</taxon>
        <taxon>Diptera</taxon>
        <taxon>Brachycera</taxon>
        <taxon>Muscomorpha</taxon>
        <taxon>Tephritoidea</taxon>
        <taxon>Tephritidae</taxon>
        <taxon>Zeugodacus</taxon>
        <taxon>Zeugodacus</taxon>
    </lineage>
</organism>
<evidence type="ECO:0000259" key="3">
    <source>
        <dbReference type="PROSITE" id="PS50404"/>
    </source>
</evidence>
<comment type="similarity">
    <text evidence="2">Belongs to the GST superfamily.</text>
</comment>
<dbReference type="FunFam" id="1.20.1050.10:FF:000007">
    <property type="entry name" value="Glutathione S-transferase 1-1"/>
    <property type="match status" value="1"/>
</dbReference>
<dbReference type="InterPro" id="IPR004045">
    <property type="entry name" value="Glutathione_S-Trfase_N"/>
</dbReference>
<sequence length="227" mass="26272">MYIFNCESYYLMCFSRHKMDFYYVPPSPPCRAVLMAAKALGVELNKKLLNLFAGEHLKPDFLKINPQHTVPTLVDGSFAIWESRAISIYLAEKYAKNDSLYPKCPRKRAVINQRLFFDVATIYQAFIDTYVTQYLFKQPVDAEKYKKIDTAFELLNTFLEGQNYVAGDSFTLADISLLATVSSYDVVNYDFKKYANVARWYENLKKTAPGWEENWAGCLEYKKLLGL</sequence>
<dbReference type="SFLD" id="SFLDS00019">
    <property type="entry name" value="Glutathione_Transferase_(cytos"/>
    <property type="match status" value="1"/>
</dbReference>
<dbReference type="SFLD" id="SFLDG01153">
    <property type="entry name" value="Main.4:_Theta-like"/>
    <property type="match status" value="1"/>
</dbReference>
<feature type="domain" description="GST C-terminal" evidence="4">
    <location>
        <begin position="104"/>
        <end position="225"/>
    </location>
</feature>
<dbReference type="SUPFAM" id="SSF47616">
    <property type="entry name" value="GST C-terminal domain-like"/>
    <property type="match status" value="1"/>
</dbReference>
<feature type="domain" description="GST N-terminal" evidence="3">
    <location>
        <begin position="17"/>
        <end position="98"/>
    </location>
</feature>
<dbReference type="InterPro" id="IPR040079">
    <property type="entry name" value="Glutathione_S-Trfase"/>
</dbReference>
<protein>
    <submittedName>
        <fullName evidence="5">Glutathione S-transferase 1</fullName>
    </submittedName>
</protein>
<dbReference type="FunFam" id="3.40.30.10:FF:000034">
    <property type="entry name" value="glutathione S-transferase 1"/>
    <property type="match status" value="1"/>
</dbReference>
<dbReference type="Pfam" id="PF02798">
    <property type="entry name" value="GST_N"/>
    <property type="match status" value="1"/>
</dbReference>
<dbReference type="Pfam" id="PF00043">
    <property type="entry name" value="GST_C"/>
    <property type="match status" value="1"/>
</dbReference>
<dbReference type="GO" id="GO:0006749">
    <property type="term" value="P:glutathione metabolic process"/>
    <property type="evidence" value="ECO:0007669"/>
    <property type="project" value="TreeGrafter"/>
</dbReference>
<reference evidence="5" key="1">
    <citation type="submission" date="2024-07" db="EMBL/GenBank/DDBJ databases">
        <title>Identification and tissue expression patterns of two glutathione S-transferase gene (BtauGSTd1 and 2) in Bactrocera tau.</title>
        <authorList>
            <person name="Zhang G."/>
        </authorList>
    </citation>
    <scope>NUCLEOTIDE SEQUENCE</scope>
</reference>
<dbReference type="Gene3D" id="1.20.1050.10">
    <property type="match status" value="1"/>
</dbReference>
<name>A0AB39A356_ZEUTA</name>
<dbReference type="InterPro" id="IPR010987">
    <property type="entry name" value="Glutathione-S-Trfase_C-like"/>
</dbReference>
<evidence type="ECO:0000256" key="1">
    <source>
        <dbReference type="ARBA" id="ARBA00011738"/>
    </source>
</evidence>
<proteinExistence type="evidence at transcript level"/>
<dbReference type="InterPro" id="IPR004046">
    <property type="entry name" value="GST_C"/>
</dbReference>
<dbReference type="GO" id="GO:0004364">
    <property type="term" value="F:glutathione transferase activity"/>
    <property type="evidence" value="ECO:0007669"/>
    <property type="project" value="TreeGrafter"/>
</dbReference>
<evidence type="ECO:0000259" key="4">
    <source>
        <dbReference type="PROSITE" id="PS50405"/>
    </source>
</evidence>
<dbReference type="CDD" id="cd03177">
    <property type="entry name" value="GST_C_Delta_Epsilon"/>
    <property type="match status" value="1"/>
</dbReference>